<dbReference type="AlphaFoldDB" id="A0A4Y9XX80"/>
<proteinExistence type="predicted"/>
<evidence type="ECO:0000256" key="1">
    <source>
        <dbReference type="SAM" id="MobiDB-lite"/>
    </source>
</evidence>
<comment type="caution">
    <text evidence="2">The sequence shown here is derived from an EMBL/GenBank/DDBJ whole genome shotgun (WGS) entry which is preliminary data.</text>
</comment>
<sequence length="199" mass="21350">MHTPNNNSMAFDISGDFNVQSVSFGPGSSRPPTSTPPVASHGKGLIAASNKCPQMDLEVGCGHHDERVQSQGTGVPGVRHAQVLGTKLGLNADNMVMLSSWEVHASKEGLPHADYMLHLITYATALHTNKHHERVSAMEKKIVNLLNKGPRSCPKATVDAIFKKVLAKAAQKSSNNGRGFVHKMLIPSVKPLSVTIMLC</sequence>
<dbReference type="EMBL" id="SEKV01000651">
    <property type="protein sequence ID" value="TFY54864.1"/>
    <property type="molecule type" value="Genomic_DNA"/>
</dbReference>
<evidence type="ECO:0000313" key="2">
    <source>
        <dbReference type="EMBL" id="TFY54864.1"/>
    </source>
</evidence>
<reference evidence="2 3" key="1">
    <citation type="submission" date="2019-01" db="EMBL/GenBank/DDBJ databases">
        <title>Genome sequencing of the rare red list fungi Fomitopsis rosea.</title>
        <authorList>
            <person name="Buettner E."/>
            <person name="Kellner H."/>
        </authorList>
    </citation>
    <scope>NUCLEOTIDE SEQUENCE [LARGE SCALE GENOMIC DNA]</scope>
    <source>
        <strain evidence="2 3">DSM 105464</strain>
    </source>
</reference>
<organism evidence="2 3">
    <name type="scientific">Rhodofomes roseus</name>
    <dbReference type="NCBI Taxonomy" id="34475"/>
    <lineage>
        <taxon>Eukaryota</taxon>
        <taxon>Fungi</taxon>
        <taxon>Dikarya</taxon>
        <taxon>Basidiomycota</taxon>
        <taxon>Agaricomycotina</taxon>
        <taxon>Agaricomycetes</taxon>
        <taxon>Polyporales</taxon>
        <taxon>Rhodofomes</taxon>
    </lineage>
</organism>
<evidence type="ECO:0000313" key="3">
    <source>
        <dbReference type="Proteomes" id="UP000298390"/>
    </source>
</evidence>
<gene>
    <name evidence="2" type="ORF">EVJ58_g8604</name>
</gene>
<accession>A0A4Y9XX80</accession>
<dbReference type="Proteomes" id="UP000298390">
    <property type="component" value="Unassembled WGS sequence"/>
</dbReference>
<feature type="region of interest" description="Disordered" evidence="1">
    <location>
        <begin position="22"/>
        <end position="42"/>
    </location>
</feature>
<name>A0A4Y9XX80_9APHY</name>
<protein>
    <submittedName>
        <fullName evidence="2">Uncharacterized protein</fullName>
    </submittedName>
</protein>
<feature type="compositionally biased region" description="Low complexity" evidence="1">
    <location>
        <begin position="23"/>
        <end position="40"/>
    </location>
</feature>